<protein>
    <recommendedName>
        <fullName evidence="1">Vacuolar ATPase assembly protein VMA22</fullName>
    </recommendedName>
</protein>
<dbReference type="RefSeq" id="XP_503965.3">
    <property type="nucleotide sequence ID" value="XM_503965.3"/>
</dbReference>
<evidence type="ECO:0000256" key="2">
    <source>
        <dbReference type="SAM" id="MobiDB-lite"/>
    </source>
</evidence>
<organism evidence="3 4">
    <name type="scientific">Yarrowia lipolytica</name>
    <name type="common">Candida lipolytica</name>
    <dbReference type="NCBI Taxonomy" id="4952"/>
    <lineage>
        <taxon>Eukaryota</taxon>
        <taxon>Fungi</taxon>
        <taxon>Dikarya</taxon>
        <taxon>Ascomycota</taxon>
        <taxon>Saccharomycotina</taxon>
        <taxon>Dipodascomycetes</taxon>
        <taxon>Dipodascales</taxon>
        <taxon>Dipodascales incertae sedis</taxon>
        <taxon>Yarrowia</taxon>
    </lineage>
</organism>
<evidence type="ECO:0000313" key="4">
    <source>
        <dbReference type="Proteomes" id="UP000182444"/>
    </source>
</evidence>
<dbReference type="VEuPathDB" id="FungiDB:YALI1_E18095g"/>
<dbReference type="PANTHER" id="PTHR31996:SF2">
    <property type="entry name" value="COILED-COIL DOMAIN-CONTAINING PROTEIN 115"/>
    <property type="match status" value="1"/>
</dbReference>
<proteinExistence type="predicted"/>
<reference evidence="3 4" key="1">
    <citation type="journal article" date="2016" name="PLoS ONE">
        <title>Sequence Assembly of Yarrowia lipolytica Strain W29/CLIB89 Shows Transposable Element Diversity.</title>
        <authorList>
            <person name="Magnan C."/>
            <person name="Yu J."/>
            <person name="Chang I."/>
            <person name="Jahn E."/>
            <person name="Kanomata Y."/>
            <person name="Wu J."/>
            <person name="Zeller M."/>
            <person name="Oakes M."/>
            <person name="Baldi P."/>
            <person name="Sandmeyer S."/>
        </authorList>
    </citation>
    <scope>NUCLEOTIDE SEQUENCE [LARGE SCALE GENOMIC DNA]</scope>
    <source>
        <strain evidence="4">CLIB89(W29)</strain>
    </source>
</reference>
<dbReference type="EMBL" id="CP017557">
    <property type="protein sequence ID" value="AOW05439.1"/>
    <property type="molecule type" value="Genomic_DNA"/>
</dbReference>
<dbReference type="GO" id="GO:0051082">
    <property type="term" value="F:unfolded protein binding"/>
    <property type="evidence" value="ECO:0007669"/>
    <property type="project" value="TreeGrafter"/>
</dbReference>
<evidence type="ECO:0000313" key="3">
    <source>
        <dbReference type="EMBL" id="AOW05439.1"/>
    </source>
</evidence>
<dbReference type="Proteomes" id="UP000182444">
    <property type="component" value="Chromosome 1E"/>
</dbReference>
<sequence>MYILYINSTTIMTTDDETGTPNLASLLEGLSKLEIDNLAREDDDGSSGNDDLFVTLLQLVDDYEHLTRDMCEELKQGHLDVAKTNYDNFMAASTFNSRISRFSYDERPQCAQITVSHASEKFTIHSKKEEKGAKTDPIRMFGIMPPYTLRIAQGHFQSAVDKMVELANVKSRLEALENKIKPTEKDEEKDPTTGDVTTATATKTEVAAVAAS</sequence>
<dbReference type="GeneID" id="2911543"/>
<dbReference type="GO" id="GO:0070072">
    <property type="term" value="P:vacuolar proton-transporting V-type ATPase complex assembly"/>
    <property type="evidence" value="ECO:0007669"/>
    <property type="project" value="InterPro"/>
</dbReference>
<dbReference type="InterPro" id="IPR040357">
    <property type="entry name" value="Vma22/CCDC115"/>
</dbReference>
<gene>
    <name evidence="3" type="ORF">YALI1_E18095g</name>
</gene>
<feature type="compositionally biased region" description="Low complexity" evidence="2">
    <location>
        <begin position="193"/>
        <end position="212"/>
    </location>
</feature>
<accession>A0A1D8NIH7</accession>
<feature type="compositionally biased region" description="Basic and acidic residues" evidence="2">
    <location>
        <begin position="177"/>
        <end position="192"/>
    </location>
</feature>
<dbReference type="GO" id="GO:1990871">
    <property type="term" value="C:Vma12-Vma22 assembly complex"/>
    <property type="evidence" value="ECO:0007669"/>
    <property type="project" value="TreeGrafter"/>
</dbReference>
<evidence type="ECO:0000256" key="1">
    <source>
        <dbReference type="ARBA" id="ARBA00093634"/>
    </source>
</evidence>
<dbReference type="PANTHER" id="PTHR31996">
    <property type="entry name" value="COILED-COIL DOMAIN-CONTAINING PROTEIN 115"/>
    <property type="match status" value="1"/>
</dbReference>
<feature type="region of interest" description="Disordered" evidence="2">
    <location>
        <begin position="177"/>
        <end position="212"/>
    </location>
</feature>
<dbReference type="VEuPathDB" id="FungiDB:YALI0_E15059g"/>
<dbReference type="KEGG" id="yli:2911543"/>
<name>A0A1D8NIH7_YARLL</name>
<dbReference type="AlphaFoldDB" id="A0A1D8NIH7"/>
<dbReference type="Pfam" id="PF21730">
    <property type="entry name" value="Vma22_CCDC115"/>
    <property type="match status" value="1"/>
</dbReference>